<keyword evidence="15" id="KW-0482">Metalloprotease</keyword>
<keyword evidence="16 20" id="KW-0472">Membrane</keyword>
<feature type="transmembrane region" description="Helical" evidence="20">
    <location>
        <begin position="627"/>
        <end position="649"/>
    </location>
</feature>
<dbReference type="PANTHER" id="PTHR12147:SF58">
    <property type="entry name" value="VACUOLAR MEMBRANE PROTEASE"/>
    <property type="match status" value="1"/>
</dbReference>
<evidence type="ECO:0000313" key="22">
    <source>
        <dbReference type="EMBL" id="KRH34872.1"/>
    </source>
</evidence>
<dbReference type="GO" id="GO:0005774">
    <property type="term" value="C:vacuolar membrane"/>
    <property type="evidence" value="ECO:0007669"/>
    <property type="project" value="UniProtKB-SubCell"/>
</dbReference>
<protein>
    <recommendedName>
        <fullName evidence="6">Vacuolar membrane protease</fullName>
    </recommendedName>
    <alternativeName>
        <fullName evidence="18">FXNA-related family protease 1</fullName>
    </alternativeName>
</protein>
<dbReference type="AlphaFoldDB" id="K7LKM1"/>
<feature type="transmembrane region" description="Helical" evidence="20">
    <location>
        <begin position="442"/>
        <end position="462"/>
    </location>
</feature>
<dbReference type="RefSeq" id="XP_040861802.1">
    <property type="nucleotide sequence ID" value="XM_041005868.1"/>
</dbReference>
<dbReference type="PaxDb" id="3847-GLYMA10G35510.2"/>
<dbReference type="InterPro" id="IPR045175">
    <property type="entry name" value="M28_fam"/>
</dbReference>
<evidence type="ECO:0000256" key="11">
    <source>
        <dbReference type="ARBA" id="ARBA00022801"/>
    </source>
</evidence>
<evidence type="ECO:0000256" key="5">
    <source>
        <dbReference type="ARBA" id="ARBA00010918"/>
    </source>
</evidence>
<feature type="compositionally biased region" description="Low complexity" evidence="19">
    <location>
        <begin position="8"/>
        <end position="19"/>
    </location>
</feature>
<evidence type="ECO:0000256" key="10">
    <source>
        <dbReference type="ARBA" id="ARBA00022723"/>
    </source>
</evidence>
<evidence type="ECO:0000256" key="3">
    <source>
        <dbReference type="ARBA" id="ARBA00004128"/>
    </source>
</evidence>
<dbReference type="InterPro" id="IPR007484">
    <property type="entry name" value="Peptidase_M28"/>
</dbReference>
<dbReference type="Gramene" id="KRH34873">
    <property type="protein sequence ID" value="KRH34873"/>
    <property type="gene ID" value="GLYMA_10G210900"/>
</dbReference>
<sequence>MRQRRETASASSKGSSSGEASEEESSSNGAEIRTTAYVGNPRRSSFVWLALLLIITYCCSSIYHYQFQSMPVPLTAEEAGKRGFSEIEAFKHVRALTQVGPHPVGSEALHLALQYVLTACENIKKTALWEVDVEVDLFHAKSGANHLRSGLFSGRTLVYSDLNHVVVRILPKYVSEARGQSILVSSHIDTVISTAGAGDCSSCVGVMLELARGISQWAHGLKRAIIFLFNTGEEEGLNGAHSFITQHPWSKTVRVAIDLEAMGIGGKSTIFQAGPHPWAIENFALVAKYPSGQVIAQDLFSSGAIKSATDFQVYKEVAGLSGLDFAYLDNTAVYHTKNDKLELLKTGSLQHLGENMLAFLLHIGASSHIPEGNSTESEEDISKNNAIYFDILGMYMVVYRQKFANMLHNSVIMQSLLIWVTSLVMGGIPAAASLALSCLSVLLMWVFALSFSFLVSFLLPLISSSPVPYVSSPMLVVGLFGAPAFLGALTGQHFGFLLLQKYLSNTLSKGRQLTPIIKAAVVKMEAERWLYKAGSFQWLILLILGNYFKIGSSYLALVWLVSPAFAYGFFEATLTPARLPKPLKLATIILGLATPILFSAGIFIRLAATLIGGMVRFDRNPGGTPEWLGNFVIAAFIASLLSLTLVYLLSYVHLSGAKRAIILATLVLFSLSLAVVLTGVVPPFSEDTARAVNVVHVVDATGKLDQGQNPISYVSLFSNTPGNLNKEVKQIDEGFVCGRDKTVDFVTFSVKYGCWTYNDTTNDWTEMDIPTMNVVSDAKGNGRITQVSINTKGSIRWVLAINIEEIEDFEFKDARNSEELISVDKKSSVDGWHIIQFSGGKNAPTLFDLTLYWRSGSTHNSDSPLLKLRTDVNRLTPITERVLEKLPRWCSLFGKSTSPYTLAFLTNLPVKF</sequence>
<dbReference type="InterPro" id="IPR048024">
    <property type="entry name" value="Fxna-like_M28_dom"/>
</dbReference>
<dbReference type="EMBL" id="CM000843">
    <property type="protein sequence ID" value="KRH34872.1"/>
    <property type="molecule type" value="Genomic_DNA"/>
</dbReference>
<keyword evidence="13" id="KW-0862">Zinc</keyword>
<evidence type="ECO:0000256" key="17">
    <source>
        <dbReference type="ARBA" id="ARBA00023180"/>
    </source>
</evidence>
<proteinExistence type="inferred from homology"/>
<dbReference type="GO" id="GO:0046872">
    <property type="term" value="F:metal ion binding"/>
    <property type="evidence" value="ECO:0007669"/>
    <property type="project" value="UniProtKB-KW"/>
</dbReference>
<reference evidence="22 23" key="1">
    <citation type="journal article" date="2010" name="Nature">
        <title>Genome sequence of the palaeopolyploid soybean.</title>
        <authorList>
            <person name="Schmutz J."/>
            <person name="Cannon S.B."/>
            <person name="Schlueter J."/>
            <person name="Ma J."/>
            <person name="Mitros T."/>
            <person name="Nelson W."/>
            <person name="Hyten D.L."/>
            <person name="Song Q."/>
            <person name="Thelen J.J."/>
            <person name="Cheng J."/>
            <person name="Xu D."/>
            <person name="Hellsten U."/>
            <person name="May G.D."/>
            <person name="Yu Y."/>
            <person name="Sakurai T."/>
            <person name="Umezawa T."/>
            <person name="Bhattacharyya M.K."/>
            <person name="Sandhu D."/>
            <person name="Valliyodan B."/>
            <person name="Lindquist E."/>
            <person name="Peto M."/>
            <person name="Grant D."/>
            <person name="Shu S."/>
            <person name="Goodstein D."/>
            <person name="Barry K."/>
            <person name="Futrell-Griggs M."/>
            <person name="Abernathy B."/>
            <person name="Du J."/>
            <person name="Tian Z."/>
            <person name="Zhu L."/>
            <person name="Gill N."/>
            <person name="Joshi T."/>
            <person name="Libault M."/>
            <person name="Sethuraman A."/>
            <person name="Zhang X.-C."/>
            <person name="Shinozaki K."/>
            <person name="Nguyen H.T."/>
            <person name="Wing R.A."/>
            <person name="Cregan P."/>
            <person name="Specht J."/>
            <person name="Grimwood J."/>
            <person name="Rokhsar D."/>
            <person name="Stacey G."/>
            <person name="Shoemaker R.C."/>
            <person name="Jackson S.A."/>
        </authorList>
    </citation>
    <scope>NUCLEOTIDE SEQUENCE [LARGE SCALE GENOMIC DNA]</scope>
    <source>
        <strain evidence="23">cv. Williams 82</strain>
        <tissue evidence="22">Callus</tissue>
    </source>
</reference>
<evidence type="ECO:0000256" key="12">
    <source>
        <dbReference type="ARBA" id="ARBA00022824"/>
    </source>
</evidence>
<keyword evidence="14 20" id="KW-1133">Transmembrane helix</keyword>
<dbReference type="SUPFAM" id="SSF53187">
    <property type="entry name" value="Zn-dependent exopeptidases"/>
    <property type="match status" value="1"/>
</dbReference>
<gene>
    <name evidence="23" type="primary">LOC100803587</name>
    <name evidence="22" type="ORF">GLYMA_10G210900</name>
</gene>
<comment type="subcellular location">
    <subcellularLocation>
        <location evidence="4">Endoplasmic reticulum membrane</location>
        <topology evidence="4">Multi-pass membrane protein</topology>
    </subcellularLocation>
    <subcellularLocation>
        <location evidence="3">Vacuole membrane</location>
        <topology evidence="3">Multi-pass membrane protein</topology>
    </subcellularLocation>
</comment>
<dbReference type="KEGG" id="gmx:100803587"/>
<evidence type="ECO:0000313" key="24">
    <source>
        <dbReference type="Proteomes" id="UP000008827"/>
    </source>
</evidence>
<evidence type="ECO:0000256" key="9">
    <source>
        <dbReference type="ARBA" id="ARBA00022692"/>
    </source>
</evidence>
<evidence type="ECO:0000256" key="16">
    <source>
        <dbReference type="ARBA" id="ARBA00023136"/>
    </source>
</evidence>
<dbReference type="eggNOG" id="KOG2194">
    <property type="taxonomic scope" value="Eukaryota"/>
</dbReference>
<accession>K7LKM1</accession>
<name>K7LKM1_SOYBN</name>
<dbReference type="Gramene" id="KRH34872">
    <property type="protein sequence ID" value="KRH34872"/>
    <property type="gene ID" value="GLYMA_10G210900"/>
</dbReference>
<evidence type="ECO:0000259" key="21">
    <source>
        <dbReference type="Pfam" id="PF04389"/>
    </source>
</evidence>
<dbReference type="GO" id="GO:0006508">
    <property type="term" value="P:proteolysis"/>
    <property type="evidence" value="ECO:0000318"/>
    <property type="project" value="GO_Central"/>
</dbReference>
<evidence type="ECO:0000256" key="14">
    <source>
        <dbReference type="ARBA" id="ARBA00022989"/>
    </source>
</evidence>
<keyword evidence="11" id="KW-0378">Hydrolase</keyword>
<dbReference type="GO" id="GO:0008235">
    <property type="term" value="F:metalloexopeptidase activity"/>
    <property type="evidence" value="ECO:0007669"/>
    <property type="project" value="InterPro"/>
</dbReference>
<reference evidence="22" key="3">
    <citation type="submission" date="2018-07" db="EMBL/GenBank/DDBJ databases">
        <title>WGS assembly of Glycine max.</title>
        <authorList>
            <person name="Schmutz J."/>
            <person name="Cannon S."/>
            <person name="Schlueter J."/>
            <person name="Ma J."/>
            <person name="Mitros T."/>
            <person name="Nelson W."/>
            <person name="Hyten D."/>
            <person name="Song Q."/>
            <person name="Thelen J."/>
            <person name="Cheng J."/>
            <person name="Xu D."/>
            <person name="Hellsten U."/>
            <person name="May G."/>
            <person name="Yu Y."/>
            <person name="Sakurai T."/>
            <person name="Umezawa T."/>
            <person name="Bhattacharyya M."/>
            <person name="Sandhu D."/>
            <person name="Valliyodan B."/>
            <person name="Lindquist E."/>
            <person name="Peto M."/>
            <person name="Grant D."/>
            <person name="Shu S."/>
            <person name="Goodstein D."/>
            <person name="Barry K."/>
            <person name="Futrell-Griggs M."/>
            <person name="Abernathy B."/>
            <person name="Du J."/>
            <person name="Tian Z."/>
            <person name="Zhu L."/>
            <person name="Gill N."/>
            <person name="Joshi T."/>
            <person name="Libault M."/>
            <person name="Sethuraman A."/>
            <person name="Zhang X."/>
            <person name="Shinozaki K."/>
            <person name="Nguyen H."/>
            <person name="Wing R."/>
            <person name="Cregan P."/>
            <person name="Specht J."/>
            <person name="Grimwood J."/>
            <person name="Rokhsar D."/>
            <person name="Stacey G."/>
            <person name="Shoemaker R."/>
            <person name="Jackson S."/>
        </authorList>
    </citation>
    <scope>NUCLEOTIDE SEQUENCE</scope>
    <source>
        <tissue evidence="22">Callus</tissue>
    </source>
</reference>
<dbReference type="PANTHER" id="PTHR12147">
    <property type="entry name" value="METALLOPEPTIDASE M28 FAMILY MEMBER"/>
    <property type="match status" value="1"/>
</dbReference>
<keyword evidence="12" id="KW-0256">Endoplasmic reticulum</keyword>
<dbReference type="EMBL" id="CM000843">
    <property type="protein sequence ID" value="KRH34873.1"/>
    <property type="molecule type" value="Genomic_DNA"/>
</dbReference>
<dbReference type="RefSeq" id="XP_003535531.1">
    <property type="nucleotide sequence ID" value="XM_003535483.5"/>
</dbReference>
<reference evidence="23" key="2">
    <citation type="submission" date="2018-02" db="UniProtKB">
        <authorList>
            <consortium name="EnsemblPlants"/>
        </authorList>
    </citation>
    <scope>IDENTIFICATION</scope>
    <source>
        <strain evidence="23">Williams 82</strain>
    </source>
</reference>
<dbReference type="RefSeq" id="XP_006589429.1">
    <property type="nucleotide sequence ID" value="XM_006589366.3"/>
</dbReference>
<feature type="region of interest" description="Disordered" evidence="19">
    <location>
        <begin position="1"/>
        <end position="29"/>
    </location>
</feature>
<dbReference type="EnsemblPlants" id="KRH34873">
    <property type="protein sequence ID" value="KRH34873"/>
    <property type="gene ID" value="GLYMA_10G210900"/>
</dbReference>
<comment type="similarity">
    <text evidence="5">Belongs to the peptidase M28 family.</text>
</comment>
<evidence type="ECO:0000256" key="20">
    <source>
        <dbReference type="SAM" id="Phobius"/>
    </source>
</evidence>
<dbReference type="HOGENOM" id="CLU_007385_0_0_1"/>
<evidence type="ECO:0000256" key="18">
    <source>
        <dbReference type="ARBA" id="ARBA00031512"/>
    </source>
</evidence>
<evidence type="ECO:0000256" key="6">
    <source>
        <dbReference type="ARBA" id="ARBA00017435"/>
    </source>
</evidence>
<dbReference type="Pfam" id="PF04389">
    <property type="entry name" value="Peptidase_M28"/>
    <property type="match status" value="1"/>
</dbReference>
<organism evidence="23">
    <name type="scientific">Glycine max</name>
    <name type="common">Soybean</name>
    <name type="synonym">Glycine hispida</name>
    <dbReference type="NCBI Taxonomy" id="3847"/>
    <lineage>
        <taxon>Eukaryota</taxon>
        <taxon>Viridiplantae</taxon>
        <taxon>Streptophyta</taxon>
        <taxon>Embryophyta</taxon>
        <taxon>Tracheophyta</taxon>
        <taxon>Spermatophyta</taxon>
        <taxon>Magnoliopsida</taxon>
        <taxon>eudicotyledons</taxon>
        <taxon>Gunneridae</taxon>
        <taxon>Pentapetalae</taxon>
        <taxon>rosids</taxon>
        <taxon>fabids</taxon>
        <taxon>Fabales</taxon>
        <taxon>Fabaceae</taxon>
        <taxon>Papilionoideae</taxon>
        <taxon>50 kb inversion clade</taxon>
        <taxon>NPAAA clade</taxon>
        <taxon>indigoferoid/millettioid clade</taxon>
        <taxon>Phaseoleae</taxon>
        <taxon>Glycine</taxon>
        <taxon>Glycine subgen. Soja</taxon>
    </lineage>
</organism>
<keyword evidence="24" id="KW-1185">Reference proteome</keyword>
<evidence type="ECO:0000256" key="8">
    <source>
        <dbReference type="ARBA" id="ARBA00022670"/>
    </source>
</evidence>
<dbReference type="FunFam" id="3.40.630.10:FF:000008">
    <property type="entry name" value="Endoplasmic reticulum metallopeptidase 1"/>
    <property type="match status" value="1"/>
</dbReference>
<dbReference type="GeneID" id="100803587"/>
<keyword evidence="7" id="KW-0926">Vacuole</keyword>
<keyword evidence="8" id="KW-0645">Protease</keyword>
<evidence type="ECO:0000256" key="13">
    <source>
        <dbReference type="ARBA" id="ARBA00022833"/>
    </source>
</evidence>
<comment type="function">
    <text evidence="2">May be involved in vacuolar sorting and osmoregulation.</text>
</comment>
<feature type="transmembrane region" description="Helical" evidence="20">
    <location>
        <begin position="474"/>
        <end position="499"/>
    </location>
</feature>
<comment type="cofactor">
    <cofactor evidence="1">
        <name>Zn(2+)</name>
        <dbReference type="ChEBI" id="CHEBI:29105"/>
    </cofactor>
</comment>
<feature type="domain" description="Peptidase M28" evidence="21">
    <location>
        <begin position="174"/>
        <end position="359"/>
    </location>
</feature>
<keyword evidence="17" id="KW-0325">Glycoprotein</keyword>
<evidence type="ECO:0000256" key="7">
    <source>
        <dbReference type="ARBA" id="ARBA00022554"/>
    </source>
</evidence>
<dbReference type="RefSeq" id="XP_006589430.1">
    <property type="nucleotide sequence ID" value="XM_006589367.3"/>
</dbReference>
<feature type="transmembrane region" description="Helical" evidence="20">
    <location>
        <begin position="585"/>
        <end position="607"/>
    </location>
</feature>
<dbReference type="Gene3D" id="3.40.630.10">
    <property type="entry name" value="Zn peptidases"/>
    <property type="match status" value="1"/>
</dbReference>
<keyword evidence="10" id="KW-0479">Metal-binding</keyword>
<feature type="transmembrane region" description="Helical" evidence="20">
    <location>
        <begin position="46"/>
        <end position="65"/>
    </location>
</feature>
<evidence type="ECO:0000256" key="19">
    <source>
        <dbReference type="SAM" id="MobiDB-lite"/>
    </source>
</evidence>
<dbReference type="Proteomes" id="UP000008827">
    <property type="component" value="Chromosome 10"/>
</dbReference>
<dbReference type="OrthoDB" id="76293at2759"/>
<dbReference type="ExpressionAtlas" id="K7LKM1">
    <property type="expression patterns" value="baseline and differential"/>
</dbReference>
<evidence type="ECO:0000256" key="15">
    <source>
        <dbReference type="ARBA" id="ARBA00023049"/>
    </source>
</evidence>
<evidence type="ECO:0000256" key="2">
    <source>
        <dbReference type="ARBA" id="ARBA00003273"/>
    </source>
</evidence>
<feature type="transmembrane region" description="Helical" evidence="20">
    <location>
        <begin position="416"/>
        <end position="435"/>
    </location>
</feature>
<keyword evidence="9 20" id="KW-0812">Transmembrane</keyword>
<dbReference type="CDD" id="cd03875">
    <property type="entry name" value="M28_Fxna_like"/>
    <property type="match status" value="1"/>
</dbReference>
<dbReference type="EnsemblPlants" id="KRH34872">
    <property type="protein sequence ID" value="KRH34872"/>
    <property type="gene ID" value="GLYMA_10G210900"/>
</dbReference>
<evidence type="ECO:0000256" key="4">
    <source>
        <dbReference type="ARBA" id="ARBA00004477"/>
    </source>
</evidence>
<dbReference type="SMR" id="K7LKM1"/>
<evidence type="ECO:0000313" key="23">
    <source>
        <dbReference type="EnsemblPlants" id="KRH34873"/>
    </source>
</evidence>
<dbReference type="STRING" id="3847.K7LKM1"/>
<evidence type="ECO:0000256" key="1">
    <source>
        <dbReference type="ARBA" id="ARBA00001947"/>
    </source>
</evidence>
<dbReference type="GO" id="GO:0005789">
    <property type="term" value="C:endoplasmic reticulum membrane"/>
    <property type="evidence" value="ECO:0007669"/>
    <property type="project" value="UniProtKB-SubCell"/>
</dbReference>
<feature type="transmembrane region" description="Helical" evidence="20">
    <location>
        <begin position="661"/>
        <end position="681"/>
    </location>
</feature>